<comment type="caution">
    <text evidence="3">The sequence shown here is derived from an EMBL/GenBank/DDBJ whole genome shotgun (WGS) entry which is preliminary data.</text>
</comment>
<feature type="region of interest" description="Disordered" evidence="1">
    <location>
        <begin position="1"/>
        <end position="136"/>
    </location>
</feature>
<evidence type="ECO:0000256" key="1">
    <source>
        <dbReference type="SAM" id="MobiDB-lite"/>
    </source>
</evidence>
<keyword evidence="2" id="KW-0812">Transmembrane</keyword>
<feature type="transmembrane region" description="Helical" evidence="2">
    <location>
        <begin position="252"/>
        <end position="271"/>
    </location>
</feature>
<dbReference type="Proteomes" id="UP001320766">
    <property type="component" value="Unassembled WGS sequence"/>
</dbReference>
<gene>
    <name evidence="3" type="ORF">HD595_006451</name>
</gene>
<evidence type="ECO:0000313" key="3">
    <source>
        <dbReference type="EMBL" id="MCP2350329.1"/>
    </source>
</evidence>
<sequence>MSETDPGYSEQHAGNVGAHRVTVGMPTDEESINVPQTRAGAAENALKAEADRTEHERFDPEPLVRDDRTAAVEEREGEARSQGPQQVTAEARHGAGPGASTAAGTGRAAGAGHAREARPARHGGGGEDDEEEQVRRRIEETRGQLGQTVAELAQKADVKHRAGEMAGSAKARAGEMAGTVSHKAGEVAGTVSHKAGEMAGTVSHKAGEVTGTVSHKAGEMAGTVTEKVREVTPDQVKDMADKVTTQARRRPALLVLAAAGTVAVFVLRRAMRRTRHR</sequence>
<keyword evidence="4" id="KW-1185">Reference proteome</keyword>
<dbReference type="RefSeq" id="WP_253775601.1">
    <property type="nucleotide sequence ID" value="NZ_BAAAVE010000003.1"/>
</dbReference>
<proteinExistence type="predicted"/>
<name>A0ABT1KBI0_9ACTN</name>
<reference evidence="3 4" key="1">
    <citation type="submission" date="2022-06" db="EMBL/GenBank/DDBJ databases">
        <title>Sequencing the genomes of 1000 actinobacteria strains.</title>
        <authorList>
            <person name="Klenk H.-P."/>
        </authorList>
    </citation>
    <scope>NUCLEOTIDE SEQUENCE [LARGE SCALE GENOMIC DNA]</scope>
    <source>
        <strain evidence="3 4">DSM 44170</strain>
    </source>
</reference>
<dbReference type="Pfam" id="PF12277">
    <property type="entry name" value="DUF3618"/>
    <property type="match status" value="1"/>
</dbReference>
<feature type="compositionally biased region" description="Low complexity" evidence="1">
    <location>
        <begin position="98"/>
        <end position="112"/>
    </location>
</feature>
<accession>A0ABT1KBI0</accession>
<protein>
    <recommendedName>
        <fullName evidence="5">DUF3618 domain-containing protein</fullName>
    </recommendedName>
</protein>
<keyword evidence="2" id="KW-0472">Membrane</keyword>
<keyword evidence="2" id="KW-1133">Transmembrane helix</keyword>
<feature type="compositionally biased region" description="Basic and acidic residues" evidence="1">
    <location>
        <begin position="46"/>
        <end position="79"/>
    </location>
</feature>
<dbReference type="InterPro" id="IPR022062">
    <property type="entry name" value="DUF3618"/>
</dbReference>
<organism evidence="3 4">
    <name type="scientific">Nonomuraea roseoviolacea subsp. carminata</name>
    <dbReference type="NCBI Taxonomy" id="160689"/>
    <lineage>
        <taxon>Bacteria</taxon>
        <taxon>Bacillati</taxon>
        <taxon>Actinomycetota</taxon>
        <taxon>Actinomycetes</taxon>
        <taxon>Streptosporangiales</taxon>
        <taxon>Streptosporangiaceae</taxon>
        <taxon>Nonomuraea</taxon>
    </lineage>
</organism>
<dbReference type="Gene3D" id="1.20.120.20">
    <property type="entry name" value="Apolipoprotein"/>
    <property type="match status" value="1"/>
</dbReference>
<evidence type="ECO:0000256" key="2">
    <source>
        <dbReference type="SAM" id="Phobius"/>
    </source>
</evidence>
<dbReference type="EMBL" id="JAMZEC010000001">
    <property type="protein sequence ID" value="MCP2350329.1"/>
    <property type="molecule type" value="Genomic_DNA"/>
</dbReference>
<evidence type="ECO:0000313" key="4">
    <source>
        <dbReference type="Proteomes" id="UP001320766"/>
    </source>
</evidence>
<evidence type="ECO:0008006" key="5">
    <source>
        <dbReference type="Google" id="ProtNLM"/>
    </source>
</evidence>